<protein>
    <submittedName>
        <fullName evidence="1">Uncharacterized protein</fullName>
    </submittedName>
</protein>
<name>A0A7W8MV44_9BACL</name>
<organism evidence="1 2">
    <name type="scientific">Anoxybacteroides tepidamans</name>
    <dbReference type="NCBI Taxonomy" id="265948"/>
    <lineage>
        <taxon>Bacteria</taxon>
        <taxon>Bacillati</taxon>
        <taxon>Bacillota</taxon>
        <taxon>Bacilli</taxon>
        <taxon>Bacillales</taxon>
        <taxon>Anoxybacillaceae</taxon>
        <taxon>Anoxybacteroides</taxon>
    </lineage>
</organism>
<dbReference type="Proteomes" id="UP000520011">
    <property type="component" value="Unassembled WGS sequence"/>
</dbReference>
<proteinExistence type="predicted"/>
<keyword evidence="2" id="KW-1185">Reference proteome</keyword>
<gene>
    <name evidence="1" type="ORF">HNQ34_001997</name>
</gene>
<dbReference type="AlphaFoldDB" id="A0A7W8MV44"/>
<sequence>MQIGYFNGAMYVKPNDDAFVMYIFLYYLSS</sequence>
<comment type="caution">
    <text evidence="1">The sequence shown here is derived from an EMBL/GenBank/DDBJ whole genome shotgun (WGS) entry which is preliminary data.</text>
</comment>
<accession>A0A7W8MV44</accession>
<evidence type="ECO:0000313" key="2">
    <source>
        <dbReference type="Proteomes" id="UP000520011"/>
    </source>
</evidence>
<reference evidence="1 2" key="1">
    <citation type="submission" date="2020-08" db="EMBL/GenBank/DDBJ databases">
        <title>Genomic Encyclopedia of Type Strains, Phase IV (KMG-IV): sequencing the most valuable type-strain genomes for metagenomic binning, comparative biology and taxonomic classification.</title>
        <authorList>
            <person name="Goeker M."/>
        </authorList>
    </citation>
    <scope>NUCLEOTIDE SEQUENCE [LARGE SCALE GENOMIC DNA]</scope>
    <source>
        <strain evidence="1 2">DSM 16325</strain>
    </source>
</reference>
<evidence type="ECO:0000313" key="1">
    <source>
        <dbReference type="EMBL" id="MBB5324899.1"/>
    </source>
</evidence>
<dbReference type="EMBL" id="JACHEP010000009">
    <property type="protein sequence ID" value="MBB5324899.1"/>
    <property type="molecule type" value="Genomic_DNA"/>
</dbReference>